<dbReference type="PANTHER" id="PTHR37166:SF1">
    <property type="entry name" value="PROTEIN FLAG"/>
    <property type="match status" value="1"/>
</dbReference>
<gene>
    <name evidence="2" type="primary">flaG</name>
    <name evidence="2" type="ORF">EM808_10765</name>
</gene>
<keyword evidence="2" id="KW-0966">Cell projection</keyword>
<proteinExistence type="predicted"/>
<dbReference type="InterPro" id="IPR005186">
    <property type="entry name" value="FlaG"/>
</dbReference>
<keyword evidence="3" id="KW-1185">Reference proteome</keyword>
<evidence type="ECO:0000313" key="3">
    <source>
        <dbReference type="Proteomes" id="UP000288024"/>
    </source>
</evidence>
<sequence length="121" mass="13780">MIEKYSSNGVYSAQQLKTSENSVTKGNDAAAEPQVEESKAVNPVDKEKERKSLEGLMDSLNDFMPAHTSLKFQLHDKLEEYYVQVIDDQTKEVIREIPSEKMLDIHAAMKEYLGLMVDKKI</sequence>
<evidence type="ECO:0000256" key="1">
    <source>
        <dbReference type="SAM" id="MobiDB-lite"/>
    </source>
</evidence>
<feature type="compositionally biased region" description="Polar residues" evidence="1">
    <location>
        <begin position="1"/>
        <end position="25"/>
    </location>
</feature>
<reference evidence="2 3" key="1">
    <citation type="submission" date="2019-01" db="EMBL/GenBank/DDBJ databases">
        <title>Bacillus sp. M5HDSG1-1, whole genome shotgun sequence.</title>
        <authorList>
            <person name="Tuo L."/>
        </authorList>
    </citation>
    <scope>NUCLEOTIDE SEQUENCE [LARGE SCALE GENOMIC DNA]</scope>
    <source>
        <strain evidence="2 3">M5HDSG1-1</strain>
    </source>
</reference>
<dbReference type="NCBIfam" id="NF005834">
    <property type="entry name" value="PRK07738.1"/>
    <property type="match status" value="1"/>
</dbReference>
<dbReference type="Pfam" id="PF03646">
    <property type="entry name" value="FlaG"/>
    <property type="match status" value="1"/>
</dbReference>
<dbReference type="AlphaFoldDB" id="A0A3S2X3R7"/>
<keyword evidence="2" id="KW-0969">Cilium</keyword>
<feature type="region of interest" description="Disordered" evidence="1">
    <location>
        <begin position="1"/>
        <end position="52"/>
    </location>
</feature>
<organism evidence="2 3">
    <name type="scientific">Niallia taxi</name>
    <dbReference type="NCBI Taxonomy" id="2499688"/>
    <lineage>
        <taxon>Bacteria</taxon>
        <taxon>Bacillati</taxon>
        <taxon>Bacillota</taxon>
        <taxon>Bacilli</taxon>
        <taxon>Bacillales</taxon>
        <taxon>Bacillaceae</taxon>
        <taxon>Niallia</taxon>
    </lineage>
</organism>
<feature type="compositionally biased region" description="Basic and acidic residues" evidence="1">
    <location>
        <begin position="36"/>
        <end position="52"/>
    </location>
</feature>
<dbReference type="EMBL" id="RZTZ01000003">
    <property type="protein sequence ID" value="RVT63735.1"/>
    <property type="molecule type" value="Genomic_DNA"/>
</dbReference>
<protein>
    <submittedName>
        <fullName evidence="2">Flagellar protein FlaG</fullName>
    </submittedName>
</protein>
<dbReference type="PANTHER" id="PTHR37166">
    <property type="entry name" value="PROTEIN FLAG"/>
    <property type="match status" value="1"/>
</dbReference>
<comment type="caution">
    <text evidence="2">The sequence shown here is derived from an EMBL/GenBank/DDBJ whole genome shotgun (WGS) entry which is preliminary data.</text>
</comment>
<dbReference type="GeneID" id="87616933"/>
<dbReference type="RefSeq" id="WP_127738212.1">
    <property type="nucleotide sequence ID" value="NZ_JARMUX010000019.1"/>
</dbReference>
<evidence type="ECO:0000313" key="2">
    <source>
        <dbReference type="EMBL" id="RVT63735.1"/>
    </source>
</evidence>
<dbReference type="InterPro" id="IPR035924">
    <property type="entry name" value="FlaG-like_sf"/>
</dbReference>
<accession>A0A3S2X3R7</accession>
<dbReference type="SUPFAM" id="SSF160214">
    <property type="entry name" value="FlaG-like"/>
    <property type="match status" value="1"/>
</dbReference>
<dbReference type="Gene3D" id="3.30.160.170">
    <property type="entry name" value="FlaG-like"/>
    <property type="match status" value="1"/>
</dbReference>
<keyword evidence="2" id="KW-0282">Flagellum</keyword>
<name>A0A3S2X3R7_9BACI</name>
<dbReference type="Proteomes" id="UP000288024">
    <property type="component" value="Unassembled WGS sequence"/>
</dbReference>